<keyword evidence="7" id="KW-0746">Sphingolipid metabolism</keyword>
<dbReference type="GO" id="GO:0016020">
    <property type="term" value="C:membrane"/>
    <property type="evidence" value="ECO:0007669"/>
    <property type="project" value="GOC"/>
</dbReference>
<evidence type="ECO:0000256" key="10">
    <source>
        <dbReference type="ARBA" id="ARBA00026112"/>
    </source>
</evidence>
<dbReference type="PANTHER" id="PTHR43550">
    <property type="entry name" value="3-KETODIHYDROSPHINGOSINE REDUCTASE"/>
    <property type="match status" value="1"/>
</dbReference>
<dbReference type="PIRSF" id="PIRSF000126">
    <property type="entry name" value="11-beta-HSD1"/>
    <property type="match status" value="1"/>
</dbReference>
<keyword evidence="6" id="KW-0521">NADP</keyword>
<evidence type="ECO:0000256" key="9">
    <source>
        <dbReference type="ARBA" id="ARBA00023098"/>
    </source>
</evidence>
<evidence type="ECO:0000256" key="5">
    <source>
        <dbReference type="ARBA" id="ARBA00022824"/>
    </source>
</evidence>
<organism evidence="12 13">
    <name type="scientific">Abyssobacteria bacterium (strain SURF_5)</name>
    <dbReference type="NCBI Taxonomy" id="2093360"/>
    <lineage>
        <taxon>Bacteria</taxon>
        <taxon>Pseudomonadati</taxon>
        <taxon>Candidatus Hydrogenedentota</taxon>
        <taxon>Candidatus Abyssobacteria</taxon>
    </lineage>
</organism>
<evidence type="ECO:0000313" key="12">
    <source>
        <dbReference type="EMBL" id="RJP25556.1"/>
    </source>
</evidence>
<comment type="similarity">
    <text evidence="11">Belongs to the short-chain dehydrogenases/reductases (SDR) family.</text>
</comment>
<dbReference type="InterPro" id="IPR002347">
    <property type="entry name" value="SDR_fam"/>
</dbReference>
<evidence type="ECO:0000256" key="4">
    <source>
        <dbReference type="ARBA" id="ARBA00022741"/>
    </source>
</evidence>
<comment type="caution">
    <text evidence="12">The sequence shown here is derived from an EMBL/GenBank/DDBJ whole genome shotgun (WGS) entry which is preliminary data.</text>
</comment>
<keyword evidence="8" id="KW-0560">Oxidoreductase</keyword>
<dbReference type="PRINTS" id="PR00081">
    <property type="entry name" value="GDHRDH"/>
</dbReference>
<reference evidence="12 13" key="1">
    <citation type="journal article" date="2017" name="ISME J.">
        <title>Energy and carbon metabolisms in a deep terrestrial subsurface fluid microbial community.</title>
        <authorList>
            <person name="Momper L."/>
            <person name="Jungbluth S.P."/>
            <person name="Lee M.D."/>
            <person name="Amend J.P."/>
        </authorList>
    </citation>
    <scope>NUCLEOTIDE SEQUENCE [LARGE SCALE GENOMIC DNA]</scope>
    <source>
        <strain evidence="12">SURF_5</strain>
    </source>
</reference>
<dbReference type="InterPro" id="IPR036291">
    <property type="entry name" value="NAD(P)-bd_dom_sf"/>
</dbReference>
<dbReference type="GO" id="GO:0000166">
    <property type="term" value="F:nucleotide binding"/>
    <property type="evidence" value="ECO:0007669"/>
    <property type="project" value="UniProtKB-KW"/>
</dbReference>
<evidence type="ECO:0000256" key="11">
    <source>
        <dbReference type="RuleBase" id="RU000363"/>
    </source>
</evidence>
<sequence length="283" mass="30560">MRLICGEESMDINGKCAIVSGGSLGIGRAIADELAKLGANVFLIARREEPLAAATEELKRAAVNPAQKFGYYRADVSNLDAVIAAVKAAEAQCGPPAVLVNSAGFSLPGYVEKLPVSDIETEIKVNYLGTVYTVKQVVGGMIERKQGWILNISSLAGLKGIFGFTGYSGSKFAVFGFSEALRSELRPHGVHVSVLCPPDVDTERFKNDTREKPLENLRISKGAKLMHADEVARAAIRGMEKGSFIIIPGFSGKLLHVANRFVPWLVDMSLNRTIDQARKERGL</sequence>
<comment type="pathway">
    <text evidence="3">Sphingolipid metabolism.</text>
</comment>
<dbReference type="SUPFAM" id="SSF51735">
    <property type="entry name" value="NAD(P)-binding Rossmann-fold domains"/>
    <property type="match status" value="1"/>
</dbReference>
<evidence type="ECO:0000256" key="7">
    <source>
        <dbReference type="ARBA" id="ARBA00022919"/>
    </source>
</evidence>
<evidence type="ECO:0000256" key="2">
    <source>
        <dbReference type="ARBA" id="ARBA00004760"/>
    </source>
</evidence>
<keyword evidence="4" id="KW-0547">Nucleotide-binding</keyword>
<gene>
    <name evidence="12" type="ORF">C4520_02285</name>
</gene>
<dbReference type="GO" id="GO:0047560">
    <property type="term" value="F:3-dehydrosphinganine reductase activity"/>
    <property type="evidence" value="ECO:0007669"/>
    <property type="project" value="UniProtKB-EC"/>
</dbReference>
<proteinExistence type="inferred from homology"/>
<accession>A0A3A4P512</accession>
<dbReference type="Proteomes" id="UP000265882">
    <property type="component" value="Unassembled WGS sequence"/>
</dbReference>
<dbReference type="EC" id="1.1.1.102" evidence="10"/>
<comment type="subcellular location">
    <subcellularLocation>
        <location evidence="1">Endoplasmic reticulum</location>
    </subcellularLocation>
</comment>
<dbReference type="InterPro" id="IPR020904">
    <property type="entry name" value="Sc_DH/Rdtase_CS"/>
</dbReference>
<dbReference type="CDD" id="cd08939">
    <property type="entry name" value="KDSR-like_SDR_c"/>
    <property type="match status" value="1"/>
</dbReference>
<dbReference type="GO" id="GO:0006666">
    <property type="term" value="P:3-keto-sphinganine metabolic process"/>
    <property type="evidence" value="ECO:0007669"/>
    <property type="project" value="InterPro"/>
</dbReference>
<dbReference type="Gene3D" id="3.40.50.720">
    <property type="entry name" value="NAD(P)-binding Rossmann-like Domain"/>
    <property type="match status" value="1"/>
</dbReference>
<dbReference type="Pfam" id="PF00106">
    <property type="entry name" value="adh_short"/>
    <property type="match status" value="1"/>
</dbReference>
<comment type="pathway">
    <text evidence="2">Lipid metabolism; sphingolipid metabolism.</text>
</comment>
<dbReference type="InterPro" id="IPR045022">
    <property type="entry name" value="KDSR-like"/>
</dbReference>
<evidence type="ECO:0000256" key="3">
    <source>
        <dbReference type="ARBA" id="ARBA00004991"/>
    </source>
</evidence>
<evidence type="ECO:0000256" key="6">
    <source>
        <dbReference type="ARBA" id="ARBA00022857"/>
    </source>
</evidence>
<keyword evidence="5" id="KW-0256">Endoplasmic reticulum</keyword>
<evidence type="ECO:0000313" key="13">
    <source>
        <dbReference type="Proteomes" id="UP000265882"/>
    </source>
</evidence>
<dbReference type="AlphaFoldDB" id="A0A3A4P512"/>
<dbReference type="PROSITE" id="PS00061">
    <property type="entry name" value="ADH_SHORT"/>
    <property type="match status" value="1"/>
</dbReference>
<dbReference type="GO" id="GO:0030148">
    <property type="term" value="P:sphingolipid biosynthetic process"/>
    <property type="evidence" value="ECO:0007669"/>
    <property type="project" value="InterPro"/>
</dbReference>
<name>A0A3A4P512_ABYX5</name>
<evidence type="ECO:0000256" key="1">
    <source>
        <dbReference type="ARBA" id="ARBA00004240"/>
    </source>
</evidence>
<keyword evidence="9" id="KW-0443">Lipid metabolism</keyword>
<protein>
    <recommendedName>
        <fullName evidence="10">3-dehydrosphinganine reductase</fullName>
        <ecNumber evidence="10">1.1.1.102</ecNumber>
    </recommendedName>
</protein>
<dbReference type="PANTHER" id="PTHR43550:SF3">
    <property type="entry name" value="3-KETODIHYDROSPHINGOSINE REDUCTASE"/>
    <property type="match status" value="1"/>
</dbReference>
<dbReference type="PRINTS" id="PR00080">
    <property type="entry name" value="SDRFAMILY"/>
</dbReference>
<dbReference type="EMBL" id="QZKU01000021">
    <property type="protein sequence ID" value="RJP25556.1"/>
    <property type="molecule type" value="Genomic_DNA"/>
</dbReference>
<evidence type="ECO:0000256" key="8">
    <source>
        <dbReference type="ARBA" id="ARBA00023002"/>
    </source>
</evidence>